<evidence type="ECO:0000256" key="9">
    <source>
        <dbReference type="SAM" id="Phobius"/>
    </source>
</evidence>
<accession>A0A3S5FFX7</accession>
<dbReference type="GO" id="GO:0034220">
    <property type="term" value="P:monoatomic ion transmembrane transport"/>
    <property type="evidence" value="ECO:0007669"/>
    <property type="project" value="UniProtKB-KW"/>
</dbReference>
<keyword evidence="3" id="KW-1003">Cell membrane</keyword>
<dbReference type="EMBL" id="CAAALY010248035">
    <property type="protein sequence ID" value="VEL34616.1"/>
    <property type="molecule type" value="Genomic_DNA"/>
</dbReference>
<protein>
    <recommendedName>
        <fullName evidence="12">Innexin</fullName>
    </recommendedName>
</protein>
<keyword evidence="2" id="KW-0813">Transport</keyword>
<evidence type="ECO:0000256" key="2">
    <source>
        <dbReference type="ARBA" id="ARBA00022448"/>
    </source>
</evidence>
<dbReference type="Pfam" id="PF00876">
    <property type="entry name" value="Innexin"/>
    <property type="match status" value="1"/>
</dbReference>
<comment type="caution">
    <text evidence="10">The sequence shown here is derived from an EMBL/GenBank/DDBJ whole genome shotgun (WGS) entry which is preliminary data.</text>
</comment>
<organism evidence="10 11">
    <name type="scientific">Protopolystoma xenopodis</name>
    <dbReference type="NCBI Taxonomy" id="117903"/>
    <lineage>
        <taxon>Eukaryota</taxon>
        <taxon>Metazoa</taxon>
        <taxon>Spiralia</taxon>
        <taxon>Lophotrochozoa</taxon>
        <taxon>Platyhelminthes</taxon>
        <taxon>Monogenea</taxon>
        <taxon>Polyopisthocotylea</taxon>
        <taxon>Polystomatidea</taxon>
        <taxon>Polystomatidae</taxon>
        <taxon>Protopolystoma</taxon>
    </lineage>
</organism>
<proteinExistence type="predicted"/>
<evidence type="ECO:0008006" key="12">
    <source>
        <dbReference type="Google" id="ProtNLM"/>
    </source>
</evidence>
<evidence type="ECO:0000256" key="4">
    <source>
        <dbReference type="ARBA" id="ARBA00022692"/>
    </source>
</evidence>
<evidence type="ECO:0000256" key="8">
    <source>
        <dbReference type="ARBA" id="ARBA00023303"/>
    </source>
</evidence>
<dbReference type="AlphaFoldDB" id="A0A3S5FFX7"/>
<keyword evidence="11" id="KW-1185">Reference proteome</keyword>
<gene>
    <name evidence="10" type="ORF">PXEA_LOCUS28056</name>
</gene>
<reference evidence="10" key="1">
    <citation type="submission" date="2018-11" db="EMBL/GenBank/DDBJ databases">
        <authorList>
            <consortium name="Pathogen Informatics"/>
        </authorList>
    </citation>
    <scope>NUCLEOTIDE SEQUENCE</scope>
</reference>
<evidence type="ECO:0000313" key="10">
    <source>
        <dbReference type="EMBL" id="VEL34616.1"/>
    </source>
</evidence>
<dbReference type="Proteomes" id="UP000784294">
    <property type="component" value="Unassembled WGS sequence"/>
</dbReference>
<feature type="transmembrane region" description="Helical" evidence="9">
    <location>
        <begin position="35"/>
        <end position="55"/>
    </location>
</feature>
<dbReference type="GO" id="GO:0005886">
    <property type="term" value="C:plasma membrane"/>
    <property type="evidence" value="ECO:0007669"/>
    <property type="project" value="UniProtKB-SubCell"/>
</dbReference>
<evidence type="ECO:0000256" key="7">
    <source>
        <dbReference type="ARBA" id="ARBA00023136"/>
    </source>
</evidence>
<name>A0A3S5FFX7_9PLAT</name>
<keyword evidence="7 9" id="KW-0472">Membrane</keyword>
<dbReference type="OrthoDB" id="6149514at2759"/>
<keyword evidence="5 9" id="KW-1133">Transmembrane helix</keyword>
<keyword evidence="8" id="KW-0407">Ion channel</keyword>
<evidence type="ECO:0000313" key="11">
    <source>
        <dbReference type="Proteomes" id="UP000784294"/>
    </source>
</evidence>
<keyword evidence="6" id="KW-0406">Ion transport</keyword>
<evidence type="ECO:0000256" key="5">
    <source>
        <dbReference type="ARBA" id="ARBA00022989"/>
    </source>
</evidence>
<evidence type="ECO:0000256" key="1">
    <source>
        <dbReference type="ARBA" id="ARBA00004651"/>
    </source>
</evidence>
<evidence type="ECO:0000256" key="3">
    <source>
        <dbReference type="ARBA" id="ARBA00022475"/>
    </source>
</evidence>
<keyword evidence="4 9" id="KW-0812">Transmembrane</keyword>
<evidence type="ECO:0000256" key="6">
    <source>
        <dbReference type="ARBA" id="ARBA00023065"/>
    </source>
</evidence>
<comment type="subcellular location">
    <subcellularLocation>
        <location evidence="1">Cell membrane</location>
        <topology evidence="1">Multi-pass membrane protein</topology>
    </subcellularLocation>
</comment>
<dbReference type="InterPro" id="IPR000990">
    <property type="entry name" value="Innexin"/>
</dbReference>
<sequence>MVWDIAESFAKFSHAFVDPDLASASLEDFADRLSYLFSFTVLSCLGLITTAGVYYGSPIICTLPSGPSHEGGLLEFAKAECWLSGTIALDQNQTIPSTHTEWEDARHRGNICKCYSCLLVCDMSSFGV</sequence>